<comment type="caution">
    <text evidence="1">The sequence shown here is derived from an EMBL/GenBank/DDBJ whole genome shotgun (WGS) entry which is preliminary data.</text>
</comment>
<reference evidence="1 2" key="1">
    <citation type="submission" date="2014-04" db="EMBL/GenBank/DDBJ databases">
        <authorList>
            <person name="Sears C."/>
            <person name="Carroll K."/>
            <person name="Sack B.R."/>
            <person name="Qadri F."/>
            <person name="Myers L.L."/>
            <person name="Chung G.-T."/>
            <person name="Escheverria P."/>
            <person name="Fraser C.M."/>
            <person name="Sadzewicz L."/>
            <person name="Shefchek K.A."/>
            <person name="Tallon L."/>
            <person name="Das S.P."/>
            <person name="Daugherty S."/>
            <person name="Mongodin E.F."/>
        </authorList>
    </citation>
    <scope>NUCLEOTIDE SEQUENCE [LARGE SCALE GENOMIC DNA]</scope>
    <source>
        <strain evidence="1 2">3978 T3 ii</strain>
    </source>
</reference>
<dbReference type="AlphaFoldDB" id="A0A078S1S9"/>
<gene>
    <name evidence="1" type="ORF">M094_1547</name>
</gene>
<sequence length="40" mass="5067">MIISPMYILLFSIYMKVQINHSYYKEHQYQFVCMYRSFYS</sequence>
<proteinExistence type="predicted"/>
<protein>
    <submittedName>
        <fullName evidence="1">Uncharacterized protein</fullName>
    </submittedName>
</protein>
<organism evidence="1 2">
    <name type="scientific">Bacteroides uniformis str. 3978 T3 ii</name>
    <dbReference type="NCBI Taxonomy" id="1339349"/>
    <lineage>
        <taxon>Bacteria</taxon>
        <taxon>Pseudomonadati</taxon>
        <taxon>Bacteroidota</taxon>
        <taxon>Bacteroidia</taxon>
        <taxon>Bacteroidales</taxon>
        <taxon>Bacteroidaceae</taxon>
        <taxon>Bacteroides</taxon>
    </lineage>
</organism>
<name>A0A078S1S9_BACUN</name>
<dbReference type="Proteomes" id="UP000028013">
    <property type="component" value="Unassembled WGS sequence"/>
</dbReference>
<evidence type="ECO:0000313" key="1">
    <source>
        <dbReference type="EMBL" id="KDS50616.1"/>
    </source>
</evidence>
<dbReference type="EMBL" id="JNHN01000174">
    <property type="protein sequence ID" value="KDS50616.1"/>
    <property type="molecule type" value="Genomic_DNA"/>
</dbReference>
<evidence type="ECO:0000313" key="2">
    <source>
        <dbReference type="Proteomes" id="UP000028013"/>
    </source>
</evidence>
<accession>A0A078S1S9</accession>